<accession>A0AAP9J2Q8</accession>
<organism evidence="4 5">
    <name type="scientific">Paenibacillus thiaminolyticus</name>
    <name type="common">Bacillus thiaminolyticus</name>
    <dbReference type="NCBI Taxonomy" id="49283"/>
    <lineage>
        <taxon>Bacteria</taxon>
        <taxon>Bacillati</taxon>
        <taxon>Bacillota</taxon>
        <taxon>Bacilli</taxon>
        <taxon>Bacillales</taxon>
        <taxon>Paenibacillaceae</taxon>
        <taxon>Paenibacillus</taxon>
    </lineage>
</organism>
<evidence type="ECO:0000256" key="1">
    <source>
        <dbReference type="ARBA" id="ARBA00022723"/>
    </source>
</evidence>
<reference evidence="3 6" key="2">
    <citation type="submission" date="2022-05" db="EMBL/GenBank/DDBJ databases">
        <title>Genome Sequencing of Bee-Associated Microbes.</title>
        <authorList>
            <person name="Dunlap C."/>
        </authorList>
    </citation>
    <scope>NUCLEOTIDE SEQUENCE [LARGE SCALE GENOMIC DNA]</scope>
    <source>
        <strain evidence="3 6">NRRL B-14613</strain>
    </source>
</reference>
<gene>
    <name evidence="4" type="ORF">FLT43_22395</name>
    <name evidence="3" type="ORF">M5W83_22210</name>
</gene>
<protein>
    <submittedName>
        <fullName evidence="3">NHLP leader peptide family RiPP</fullName>
    </submittedName>
    <submittedName>
        <fullName evidence="4">NHLP leader peptide family natural product</fullName>
    </submittedName>
</protein>
<reference evidence="4 5" key="1">
    <citation type="submission" date="2019-07" db="EMBL/GenBank/DDBJ databases">
        <title>Paenibacillus thiaminolyticus NRRL B-4156.</title>
        <authorList>
            <person name="Hehnly C."/>
            <person name="Zhang L."/>
        </authorList>
    </citation>
    <scope>NUCLEOTIDE SEQUENCE [LARGE SCALE GENOMIC DNA]</scope>
    <source>
        <strain evidence="4 5">NRRL B-4156</strain>
    </source>
</reference>
<dbReference type="Proteomes" id="UP001209276">
    <property type="component" value="Unassembled WGS sequence"/>
</dbReference>
<dbReference type="NCBIfam" id="TIGR03793">
    <property type="entry name" value="leader_NHLP"/>
    <property type="match status" value="1"/>
</dbReference>
<dbReference type="Gene3D" id="3.90.330.10">
    <property type="entry name" value="Nitrile hydratase alpha /Thiocyanate hydrolase gamma"/>
    <property type="match status" value="1"/>
</dbReference>
<proteinExistence type="predicted"/>
<dbReference type="EMBL" id="JAMDMM010000044">
    <property type="protein sequence ID" value="MCY9609873.1"/>
    <property type="molecule type" value="Genomic_DNA"/>
</dbReference>
<evidence type="ECO:0000259" key="2">
    <source>
        <dbReference type="Pfam" id="PF02979"/>
    </source>
</evidence>
<feature type="domain" description="Nitrile hydratase alpha/Thiocyanate hydrolase gamma" evidence="2">
    <location>
        <begin position="5"/>
        <end position="60"/>
    </location>
</feature>
<evidence type="ECO:0000313" key="4">
    <source>
        <dbReference type="EMBL" id="QDM45922.1"/>
    </source>
</evidence>
<dbReference type="Pfam" id="PF02979">
    <property type="entry name" value="NHase_alpha"/>
    <property type="match status" value="1"/>
</dbReference>
<dbReference type="InterPro" id="IPR022513">
    <property type="entry name" value="TOMM_pelo"/>
</dbReference>
<dbReference type="GeneID" id="76998710"/>
<dbReference type="InterPro" id="IPR004232">
    <property type="entry name" value="CN_Hdrtase_a/SCN_Hdrlase_g"/>
</dbReference>
<name>A0AAP9J2Q8_PANTH</name>
<evidence type="ECO:0000313" key="5">
    <source>
        <dbReference type="Proteomes" id="UP000315377"/>
    </source>
</evidence>
<evidence type="ECO:0000313" key="6">
    <source>
        <dbReference type="Proteomes" id="UP001209276"/>
    </source>
</evidence>
<dbReference type="InterPro" id="IPR036648">
    <property type="entry name" value="CN_Hdrase_a/SCN_Hdrase_g_sf"/>
</dbReference>
<dbReference type="AlphaFoldDB" id="A0AAP9J2Q8"/>
<dbReference type="Proteomes" id="UP000315377">
    <property type="component" value="Chromosome"/>
</dbReference>
<evidence type="ECO:0000313" key="3">
    <source>
        <dbReference type="EMBL" id="MCY9609873.1"/>
    </source>
</evidence>
<keyword evidence="1" id="KW-0479">Metal-binding</keyword>
<dbReference type="GO" id="GO:0003824">
    <property type="term" value="F:catalytic activity"/>
    <property type="evidence" value="ECO:0007669"/>
    <property type="project" value="InterPro"/>
</dbReference>
<dbReference type="EMBL" id="CP041405">
    <property type="protein sequence ID" value="QDM45922.1"/>
    <property type="molecule type" value="Genomic_DNA"/>
</dbReference>
<dbReference type="GO" id="GO:0046914">
    <property type="term" value="F:transition metal ion binding"/>
    <property type="evidence" value="ECO:0007669"/>
    <property type="project" value="InterPro"/>
</dbReference>
<dbReference type="SUPFAM" id="SSF56209">
    <property type="entry name" value="Nitrile hydratase alpha chain"/>
    <property type="match status" value="1"/>
</dbReference>
<dbReference type="RefSeq" id="WP_087440653.1">
    <property type="nucleotide sequence ID" value="NZ_CABMNB010000008.1"/>
</dbReference>
<keyword evidence="6" id="KW-1185">Reference proteome</keyword>
<sequence length="81" mass="9174">MSINQMHMNQIVQRAWEDATFKEKLLADPKSAVKELLGISIPDHIQLTTVEEKLNQYVLVLPPNPSEVVNDTPVAKKGVWH</sequence>